<protein>
    <submittedName>
        <fullName evidence="2">Deoxyribonuclease I</fullName>
    </submittedName>
</protein>
<comment type="caution">
    <text evidence="2">The sequence shown here is derived from an EMBL/GenBank/DDBJ whole genome shotgun (WGS) entry which is preliminary data.</text>
</comment>
<accession>A0A7Y0SED7</accession>
<dbReference type="EMBL" id="JABCLB010000418">
    <property type="protein sequence ID" value="NMU81931.1"/>
    <property type="molecule type" value="Genomic_DNA"/>
</dbReference>
<dbReference type="InterPro" id="IPR044925">
    <property type="entry name" value="His-Me_finger_sf"/>
</dbReference>
<feature type="non-terminal residue" evidence="2">
    <location>
        <position position="1"/>
    </location>
</feature>
<evidence type="ECO:0000313" key="3">
    <source>
        <dbReference type="Proteomes" id="UP000518904"/>
    </source>
</evidence>
<comment type="similarity">
    <text evidence="1">Belongs to the EndA/NucM nuclease family.</text>
</comment>
<name>A0A7Y0SED7_VIBPH</name>
<sequence length="90" mass="10562">PKRGERLEWEHVVSAWEIGHQRQCWQNGGRRNCEKNDPEFSKMVSDLHNLVPSVGELNGDRSNFRFGMIPNEPRAYGQCDFEVDFKDRRA</sequence>
<evidence type="ECO:0000313" key="2">
    <source>
        <dbReference type="EMBL" id="NMU81931.1"/>
    </source>
</evidence>
<dbReference type="InterPro" id="IPR007346">
    <property type="entry name" value="Endonuclease-I"/>
</dbReference>
<dbReference type="Pfam" id="PF04231">
    <property type="entry name" value="Endonuclease_1"/>
    <property type="match status" value="1"/>
</dbReference>
<gene>
    <name evidence="2" type="ORF">HKB16_03470</name>
</gene>
<proteinExistence type="inferred from homology"/>
<dbReference type="Proteomes" id="UP000518904">
    <property type="component" value="Unassembled WGS sequence"/>
</dbReference>
<dbReference type="SUPFAM" id="SSF54060">
    <property type="entry name" value="His-Me finger endonucleases"/>
    <property type="match status" value="1"/>
</dbReference>
<reference evidence="2 3" key="1">
    <citation type="submission" date="2020-04" db="EMBL/GenBank/DDBJ databases">
        <title>Whole-genome sequencing of Vibrio spp. from China reveals different genetic environments of blaCTX-M-14 among diverse lineages.</title>
        <authorList>
            <person name="Zheng Z."/>
            <person name="Ye L."/>
            <person name="Chen S."/>
        </authorList>
    </citation>
    <scope>NUCLEOTIDE SEQUENCE [LARGE SCALE GENOMIC DNA]</scope>
    <source>
        <strain evidence="2 3">Vb0551</strain>
    </source>
</reference>
<dbReference type="AlphaFoldDB" id="A0A7Y0SED7"/>
<dbReference type="GO" id="GO:0004518">
    <property type="term" value="F:nuclease activity"/>
    <property type="evidence" value="ECO:0007669"/>
    <property type="project" value="InterPro"/>
</dbReference>
<feature type="non-terminal residue" evidence="2">
    <location>
        <position position="90"/>
    </location>
</feature>
<organism evidence="2 3">
    <name type="scientific">Vibrio parahaemolyticus</name>
    <dbReference type="NCBI Taxonomy" id="670"/>
    <lineage>
        <taxon>Bacteria</taxon>
        <taxon>Pseudomonadati</taxon>
        <taxon>Pseudomonadota</taxon>
        <taxon>Gammaproteobacteria</taxon>
        <taxon>Vibrionales</taxon>
        <taxon>Vibrionaceae</taxon>
        <taxon>Vibrio</taxon>
    </lineage>
</organism>
<evidence type="ECO:0000256" key="1">
    <source>
        <dbReference type="ARBA" id="ARBA00006429"/>
    </source>
</evidence>